<keyword evidence="1" id="KW-0175">Coiled coil</keyword>
<organism evidence="5 6">
    <name type="scientific">Faecalibacterium prausnitzii</name>
    <dbReference type="NCBI Taxonomy" id="853"/>
    <lineage>
        <taxon>Bacteria</taxon>
        <taxon>Bacillati</taxon>
        <taxon>Bacillota</taxon>
        <taxon>Clostridia</taxon>
        <taxon>Eubacteriales</taxon>
        <taxon>Oscillospiraceae</taxon>
        <taxon>Faecalibacterium</taxon>
    </lineage>
</organism>
<evidence type="ECO:0000256" key="3">
    <source>
        <dbReference type="SAM" id="Phobius"/>
    </source>
</evidence>
<sequence length="389" mass="41960">MRWYEYKMEVDDVHAPDDLKEKLLAMQKARQAEQAASGTTLKPQLTPAPVPEKKKKAPLRFPVKRAAELAACVALCGVCLYGAALSKSSWNGVTLFSGGSAPSTAAAYDAAPELATYSLDGGADTYGTGSAERAVRGAGSADLLTSGNVEGENAASGTVDSAKIIYTADLSIETQDFDWSQQQLNETLSDVDGYMESSNEYTDSTDNTRTLSLTLRVPESAYSAFLTSAEAAGSVISRSESADDVTTQYLDIEARLDNLTAQRTRLQELQASADALSDLLQIESSLSDVQYQIESYQSQLNWYANQVQYCTVNITLNEVETLTSTGSSFGARLADAFRNGWSNFTAGVQTVLVFLIGAWPAIGIGIVCGVVFYKVRHPRKKQPRKPEAK</sequence>
<evidence type="ECO:0000256" key="1">
    <source>
        <dbReference type="SAM" id="Coils"/>
    </source>
</evidence>
<feature type="coiled-coil region" evidence="1">
    <location>
        <begin position="242"/>
        <end position="279"/>
    </location>
</feature>
<dbReference type="EMBL" id="NOUV01000005">
    <property type="protein sequence ID" value="PDX87799.1"/>
    <property type="molecule type" value="Genomic_DNA"/>
</dbReference>
<dbReference type="Proteomes" id="UP000220904">
    <property type="component" value="Unassembled WGS sequence"/>
</dbReference>
<evidence type="ECO:0000256" key="2">
    <source>
        <dbReference type="SAM" id="MobiDB-lite"/>
    </source>
</evidence>
<comment type="caution">
    <text evidence="5">The sequence shown here is derived from an EMBL/GenBank/DDBJ whole genome shotgun (WGS) entry which is preliminary data.</text>
</comment>
<feature type="transmembrane region" description="Helical" evidence="3">
    <location>
        <begin position="351"/>
        <end position="375"/>
    </location>
</feature>
<feature type="compositionally biased region" description="Polar residues" evidence="2">
    <location>
        <begin position="34"/>
        <end position="43"/>
    </location>
</feature>
<keyword evidence="3" id="KW-0812">Transmembrane</keyword>
<feature type="domain" description="DUF4349" evidence="4">
    <location>
        <begin position="163"/>
        <end position="372"/>
    </location>
</feature>
<keyword evidence="3" id="KW-0472">Membrane</keyword>
<dbReference type="AlphaFoldDB" id="A0A2A7B8Z5"/>
<dbReference type="Pfam" id="PF14257">
    <property type="entry name" value="DUF4349"/>
    <property type="match status" value="1"/>
</dbReference>
<name>A0A2A7B8Z5_9FIRM</name>
<proteinExistence type="predicted"/>
<feature type="region of interest" description="Disordered" evidence="2">
    <location>
        <begin position="34"/>
        <end position="53"/>
    </location>
</feature>
<gene>
    <name evidence="5" type="ORF">CHR60_01870</name>
</gene>
<dbReference type="InterPro" id="IPR025645">
    <property type="entry name" value="DUF4349"/>
</dbReference>
<evidence type="ECO:0000313" key="6">
    <source>
        <dbReference type="Proteomes" id="UP000220904"/>
    </source>
</evidence>
<dbReference type="OrthoDB" id="2162337at2"/>
<evidence type="ECO:0000313" key="5">
    <source>
        <dbReference type="EMBL" id="PDX87799.1"/>
    </source>
</evidence>
<reference evidence="5 6" key="1">
    <citation type="journal article" date="2017" name="Front. Microbiol.">
        <title>New Insights into the Diversity of the Genus Faecalibacterium.</title>
        <authorList>
            <person name="Benevides L."/>
            <person name="Burman S."/>
            <person name="Martin R."/>
            <person name="Robert V."/>
            <person name="Thomas M."/>
            <person name="Miquel S."/>
            <person name="Chain F."/>
            <person name="Sokol H."/>
            <person name="Bermudez-Humaran L.G."/>
            <person name="Morrison M."/>
            <person name="Langella P."/>
            <person name="Azevedo V.A."/>
            <person name="Chatel J.M."/>
            <person name="Soares S."/>
        </authorList>
    </citation>
    <scope>NUCLEOTIDE SEQUENCE [LARGE SCALE GENOMIC DNA]</scope>
    <source>
        <strain evidence="5 6">AHMP21</strain>
    </source>
</reference>
<evidence type="ECO:0000259" key="4">
    <source>
        <dbReference type="Pfam" id="PF14257"/>
    </source>
</evidence>
<dbReference type="RefSeq" id="WP_097791463.1">
    <property type="nucleotide sequence ID" value="NZ_NOUV01000005.1"/>
</dbReference>
<protein>
    <recommendedName>
        <fullName evidence="4">DUF4349 domain-containing protein</fullName>
    </recommendedName>
</protein>
<accession>A0A2A7B8Z5</accession>
<keyword evidence="3" id="KW-1133">Transmembrane helix</keyword>